<keyword evidence="5 8" id="KW-0812">Transmembrane</keyword>
<evidence type="ECO:0000256" key="8">
    <source>
        <dbReference type="SAM" id="Phobius"/>
    </source>
</evidence>
<keyword evidence="10" id="KW-1185">Reference proteome</keyword>
<gene>
    <name evidence="9" type="ORF">HMPREF1871_00192</name>
</gene>
<dbReference type="InterPro" id="IPR002758">
    <property type="entry name" value="Cation_antiport_E"/>
</dbReference>
<dbReference type="PIRSF" id="PIRSF019239">
    <property type="entry name" value="MrpE"/>
    <property type="match status" value="1"/>
</dbReference>
<accession>A0ABR5TN30</accession>
<reference evidence="9 10" key="1">
    <citation type="submission" date="2016-01" db="EMBL/GenBank/DDBJ databases">
        <authorList>
            <person name="Mitreva M."/>
            <person name="Pepin K.H."/>
            <person name="Mihindukulasuriya K.A."/>
            <person name="Fulton R."/>
            <person name="Fronick C."/>
            <person name="O'Laughlin M."/>
            <person name="Miner T."/>
            <person name="Herter B."/>
            <person name="Rosa B.A."/>
            <person name="Cordes M."/>
            <person name="Tomlinson C."/>
            <person name="Wollam A."/>
            <person name="Palsikar V.B."/>
            <person name="Mardis E.R."/>
            <person name="Wilson R.K."/>
        </authorList>
    </citation>
    <scope>NUCLEOTIDE SEQUENCE [LARGE SCALE GENOMIC DNA]</scope>
    <source>
        <strain evidence="9 10">KA00071</strain>
    </source>
</reference>
<evidence type="ECO:0000256" key="3">
    <source>
        <dbReference type="ARBA" id="ARBA00022449"/>
    </source>
</evidence>
<feature type="transmembrane region" description="Helical" evidence="8">
    <location>
        <begin position="27"/>
        <end position="45"/>
    </location>
</feature>
<keyword evidence="3" id="KW-0050">Antiport</keyword>
<dbReference type="PANTHER" id="PTHR34584">
    <property type="entry name" value="NA(+)/H(+) ANTIPORTER SUBUNIT E1"/>
    <property type="match status" value="1"/>
</dbReference>
<organism evidence="9 10">
    <name type="scientific">Gemelliphila asaccharolytica</name>
    <dbReference type="NCBI Taxonomy" id="502393"/>
    <lineage>
        <taxon>Bacteria</taxon>
        <taxon>Bacillati</taxon>
        <taxon>Bacillota</taxon>
        <taxon>Bacilli</taxon>
        <taxon>Bacillales</taxon>
        <taxon>Gemellaceae</taxon>
        <taxon>Gemelliphila</taxon>
    </lineage>
</organism>
<proteinExistence type="inferred from homology"/>
<evidence type="ECO:0000256" key="2">
    <source>
        <dbReference type="ARBA" id="ARBA00006228"/>
    </source>
</evidence>
<keyword evidence="3" id="KW-0813">Transport</keyword>
<evidence type="ECO:0000313" key="10">
    <source>
        <dbReference type="Proteomes" id="UP000070467"/>
    </source>
</evidence>
<dbReference type="Pfam" id="PF01899">
    <property type="entry name" value="MNHE"/>
    <property type="match status" value="1"/>
</dbReference>
<sequence length="158" mass="18851">MTIQFLINIFFGILWMFFASTFSHEYFFIGFFWGIIVICIFRKYMPGKQLYFIYLYKWIKLILLFLIELLKADISVLKLMYKPKLDVNPAIFEYPLEIKKNWQIVMLSNMITLTPGTITVNISHDNSKLFIHRLDTENIQEEILAIKETFEKSILEVS</sequence>
<dbReference type="EMBL" id="LSDB01000005">
    <property type="protein sequence ID" value="KXB58800.1"/>
    <property type="molecule type" value="Genomic_DNA"/>
</dbReference>
<evidence type="ECO:0000256" key="6">
    <source>
        <dbReference type="ARBA" id="ARBA00022989"/>
    </source>
</evidence>
<evidence type="ECO:0000256" key="7">
    <source>
        <dbReference type="ARBA" id="ARBA00023136"/>
    </source>
</evidence>
<dbReference type="RefSeq" id="WP_066128761.1">
    <property type="nucleotide sequence ID" value="NZ_KQ959858.1"/>
</dbReference>
<name>A0ABR5TN30_9BACL</name>
<keyword evidence="6 8" id="KW-1133">Transmembrane helix</keyword>
<feature type="transmembrane region" description="Helical" evidence="8">
    <location>
        <begin position="6"/>
        <end position="22"/>
    </location>
</feature>
<evidence type="ECO:0000256" key="5">
    <source>
        <dbReference type="ARBA" id="ARBA00022692"/>
    </source>
</evidence>
<keyword evidence="7 8" id="KW-0472">Membrane</keyword>
<evidence type="ECO:0000256" key="1">
    <source>
        <dbReference type="ARBA" id="ARBA00004651"/>
    </source>
</evidence>
<dbReference type="PANTHER" id="PTHR34584:SF1">
    <property type="entry name" value="NA(+)_H(+) ANTIPORTER SUBUNIT E1"/>
    <property type="match status" value="1"/>
</dbReference>
<dbReference type="Proteomes" id="UP000070467">
    <property type="component" value="Unassembled WGS sequence"/>
</dbReference>
<comment type="subcellular location">
    <subcellularLocation>
        <location evidence="1">Cell membrane</location>
        <topology evidence="1">Multi-pass membrane protein</topology>
    </subcellularLocation>
</comment>
<protein>
    <submittedName>
        <fullName evidence="9">Na(+)/H(+) antiporter subunit E1</fullName>
    </submittedName>
</protein>
<comment type="caution">
    <text evidence="9">The sequence shown here is derived from an EMBL/GenBank/DDBJ whole genome shotgun (WGS) entry which is preliminary data.</text>
</comment>
<evidence type="ECO:0000256" key="4">
    <source>
        <dbReference type="ARBA" id="ARBA00022475"/>
    </source>
</evidence>
<feature type="transmembrane region" description="Helical" evidence="8">
    <location>
        <begin position="51"/>
        <end position="70"/>
    </location>
</feature>
<evidence type="ECO:0000313" key="9">
    <source>
        <dbReference type="EMBL" id="KXB58800.1"/>
    </source>
</evidence>
<comment type="similarity">
    <text evidence="2">Belongs to the CPA3 antiporters (TC 2.A.63) subunit E family.</text>
</comment>
<keyword evidence="4" id="KW-1003">Cell membrane</keyword>